<dbReference type="Proteomes" id="UP000077755">
    <property type="component" value="Chromosome 7"/>
</dbReference>
<protein>
    <submittedName>
        <fullName evidence="2">Uncharacterized protein</fullName>
    </submittedName>
</protein>
<feature type="compositionally biased region" description="Polar residues" evidence="1">
    <location>
        <begin position="25"/>
        <end position="45"/>
    </location>
</feature>
<dbReference type="Gramene" id="KZM87350">
    <property type="protein sequence ID" value="KZM87350"/>
    <property type="gene ID" value="DCAR_024484"/>
</dbReference>
<reference evidence="2" key="1">
    <citation type="journal article" date="2016" name="Nat. Genet.">
        <title>A high-quality carrot genome assembly provides new insights into carotenoid accumulation and asterid genome evolution.</title>
        <authorList>
            <person name="Iorizzo M."/>
            <person name="Ellison S."/>
            <person name="Senalik D."/>
            <person name="Zeng P."/>
            <person name="Satapoomin P."/>
            <person name="Huang J."/>
            <person name="Bowman M."/>
            <person name="Iovene M."/>
            <person name="Sanseverino W."/>
            <person name="Cavagnaro P."/>
            <person name="Yildiz M."/>
            <person name="Macko-Podgorni A."/>
            <person name="Moranska E."/>
            <person name="Grzebelus E."/>
            <person name="Grzebelus D."/>
            <person name="Ashrafi H."/>
            <person name="Zheng Z."/>
            <person name="Cheng S."/>
            <person name="Spooner D."/>
            <person name="Van Deynze A."/>
            <person name="Simon P."/>
        </authorList>
    </citation>
    <scope>NUCLEOTIDE SEQUENCE [LARGE SCALE GENOMIC DNA]</scope>
    <source>
        <tissue evidence="2">Leaf</tissue>
    </source>
</reference>
<feature type="compositionally biased region" description="Basic residues" evidence="1">
    <location>
        <begin position="1"/>
        <end position="22"/>
    </location>
</feature>
<dbReference type="EMBL" id="CP093349">
    <property type="protein sequence ID" value="WOH08283.1"/>
    <property type="molecule type" value="Genomic_DNA"/>
</dbReference>
<evidence type="ECO:0000313" key="3">
    <source>
        <dbReference type="EMBL" id="WOH08283.1"/>
    </source>
</evidence>
<evidence type="ECO:0000256" key="1">
    <source>
        <dbReference type="SAM" id="MobiDB-lite"/>
    </source>
</evidence>
<evidence type="ECO:0000313" key="2">
    <source>
        <dbReference type="EMBL" id="KZM87350.1"/>
    </source>
</evidence>
<reference evidence="3" key="2">
    <citation type="submission" date="2022-03" db="EMBL/GenBank/DDBJ databases">
        <title>Draft title - Genomic analysis of global carrot germplasm unveils the trajectory of domestication and the origin of high carotenoid orange carrot.</title>
        <authorList>
            <person name="Iorizzo M."/>
            <person name="Ellison S."/>
            <person name="Senalik D."/>
            <person name="Macko-Podgorni A."/>
            <person name="Grzebelus D."/>
            <person name="Bostan H."/>
            <person name="Rolling W."/>
            <person name="Curaba J."/>
            <person name="Simon P."/>
        </authorList>
    </citation>
    <scope>NUCLEOTIDE SEQUENCE</scope>
    <source>
        <tissue evidence="3">Leaf</tissue>
    </source>
</reference>
<organism evidence="2">
    <name type="scientific">Daucus carota subsp. sativus</name>
    <name type="common">Carrot</name>
    <dbReference type="NCBI Taxonomy" id="79200"/>
    <lineage>
        <taxon>Eukaryota</taxon>
        <taxon>Viridiplantae</taxon>
        <taxon>Streptophyta</taxon>
        <taxon>Embryophyta</taxon>
        <taxon>Tracheophyta</taxon>
        <taxon>Spermatophyta</taxon>
        <taxon>Magnoliopsida</taxon>
        <taxon>eudicotyledons</taxon>
        <taxon>Gunneridae</taxon>
        <taxon>Pentapetalae</taxon>
        <taxon>asterids</taxon>
        <taxon>campanulids</taxon>
        <taxon>Apiales</taxon>
        <taxon>Apiaceae</taxon>
        <taxon>Apioideae</taxon>
        <taxon>Scandiceae</taxon>
        <taxon>Daucinae</taxon>
        <taxon>Daucus</taxon>
        <taxon>Daucus sect. Daucus</taxon>
    </lineage>
</organism>
<sequence length="131" mass="14308">MSKVQRKTLGIKRPKLAIRRPKCSNIPTQASQTSPAANEGESANQGGHLMHRVLGPLGETAVYKPLNGWAFTAPPYNQVAPWAARRPAPSAPRRQTSSAHSAPTPPRRSNRLRNANFKTIPNTEDDPVIVE</sequence>
<dbReference type="EMBL" id="LNRQ01000007">
    <property type="protein sequence ID" value="KZM87350.1"/>
    <property type="molecule type" value="Genomic_DNA"/>
</dbReference>
<feature type="compositionally biased region" description="Polar residues" evidence="1">
    <location>
        <begin position="112"/>
        <end position="122"/>
    </location>
</feature>
<gene>
    <name evidence="2" type="ORF">DCAR_024484</name>
    <name evidence="3" type="ORF">DCAR_0727721</name>
</gene>
<feature type="region of interest" description="Disordered" evidence="1">
    <location>
        <begin position="1"/>
        <end position="48"/>
    </location>
</feature>
<proteinExistence type="predicted"/>
<feature type="compositionally biased region" description="Low complexity" evidence="1">
    <location>
        <begin position="82"/>
        <end position="94"/>
    </location>
</feature>
<accession>A0A161ZMC5</accession>
<keyword evidence="4" id="KW-1185">Reference proteome</keyword>
<name>A0A161ZMC5_DAUCS</name>
<evidence type="ECO:0000313" key="4">
    <source>
        <dbReference type="Proteomes" id="UP000077755"/>
    </source>
</evidence>
<feature type="region of interest" description="Disordered" evidence="1">
    <location>
        <begin position="82"/>
        <end position="131"/>
    </location>
</feature>
<dbReference type="AlphaFoldDB" id="A0A161ZMC5"/>